<keyword evidence="3" id="KW-1185">Reference proteome</keyword>
<dbReference type="AlphaFoldDB" id="A0A922I3F2"/>
<gene>
    <name evidence="2" type="ORF">DERF_004189</name>
</gene>
<dbReference type="EMBL" id="ASGP02000002">
    <property type="protein sequence ID" value="KAH9520483.1"/>
    <property type="molecule type" value="Genomic_DNA"/>
</dbReference>
<reference evidence="2" key="2">
    <citation type="journal article" date="2022" name="Res Sq">
        <title>Comparative Genomics Reveals Insights into the Divergent Evolution of Astigmatic Mites and Household Pest Adaptations.</title>
        <authorList>
            <person name="Xiong Q."/>
            <person name="Wan A.T.-Y."/>
            <person name="Liu X.-Y."/>
            <person name="Fung C.S.-H."/>
            <person name="Xiao X."/>
            <person name="Malainual N."/>
            <person name="Hou J."/>
            <person name="Wang L."/>
            <person name="Wang M."/>
            <person name="Yang K."/>
            <person name="Cui Y."/>
            <person name="Leung E."/>
            <person name="Nong W."/>
            <person name="Shin S.-K."/>
            <person name="Au S."/>
            <person name="Jeong K.Y."/>
            <person name="Chew F.T."/>
            <person name="Hui J."/>
            <person name="Leung T.F."/>
            <person name="Tungtrongchitr A."/>
            <person name="Zhong N."/>
            <person name="Liu Z."/>
            <person name="Tsui S."/>
        </authorList>
    </citation>
    <scope>NUCLEOTIDE SEQUENCE</scope>
    <source>
        <strain evidence="2">Derf</strain>
        <tissue evidence="2">Whole organism</tissue>
    </source>
</reference>
<evidence type="ECO:0000313" key="3">
    <source>
        <dbReference type="Proteomes" id="UP000790347"/>
    </source>
</evidence>
<evidence type="ECO:0000256" key="1">
    <source>
        <dbReference type="SAM" id="MobiDB-lite"/>
    </source>
</evidence>
<dbReference type="Proteomes" id="UP000790347">
    <property type="component" value="Unassembled WGS sequence"/>
</dbReference>
<organism evidence="2 3">
    <name type="scientific">Dermatophagoides farinae</name>
    <name type="common">American house dust mite</name>
    <dbReference type="NCBI Taxonomy" id="6954"/>
    <lineage>
        <taxon>Eukaryota</taxon>
        <taxon>Metazoa</taxon>
        <taxon>Ecdysozoa</taxon>
        <taxon>Arthropoda</taxon>
        <taxon>Chelicerata</taxon>
        <taxon>Arachnida</taxon>
        <taxon>Acari</taxon>
        <taxon>Acariformes</taxon>
        <taxon>Sarcoptiformes</taxon>
        <taxon>Astigmata</taxon>
        <taxon>Psoroptidia</taxon>
        <taxon>Analgoidea</taxon>
        <taxon>Pyroglyphidae</taxon>
        <taxon>Dermatophagoidinae</taxon>
        <taxon>Dermatophagoides</taxon>
    </lineage>
</organism>
<sequence length="71" mass="7746">MAPSVENLIHGNSHLRHYQARKGQRRSHFAAKPSAGRSFPPDRFGLHLLAVQSAFLPPSPCPSNMPCVAAE</sequence>
<feature type="compositionally biased region" description="Basic residues" evidence="1">
    <location>
        <begin position="18"/>
        <end position="29"/>
    </location>
</feature>
<evidence type="ECO:0000313" key="2">
    <source>
        <dbReference type="EMBL" id="KAH9520483.1"/>
    </source>
</evidence>
<proteinExistence type="predicted"/>
<reference evidence="2" key="1">
    <citation type="submission" date="2013-05" db="EMBL/GenBank/DDBJ databases">
        <authorList>
            <person name="Yim A.K.Y."/>
            <person name="Chan T.F."/>
            <person name="Ji K.M."/>
            <person name="Liu X.Y."/>
            <person name="Zhou J.W."/>
            <person name="Li R.Q."/>
            <person name="Yang K.Y."/>
            <person name="Li J."/>
            <person name="Li M."/>
            <person name="Law P.T.W."/>
            <person name="Wu Y.L."/>
            <person name="Cai Z.L."/>
            <person name="Qin H."/>
            <person name="Bao Y."/>
            <person name="Leung R.K.K."/>
            <person name="Ng P.K.S."/>
            <person name="Zou J."/>
            <person name="Zhong X.J."/>
            <person name="Ran P.X."/>
            <person name="Zhong N.S."/>
            <person name="Liu Z.G."/>
            <person name="Tsui S.K.W."/>
        </authorList>
    </citation>
    <scope>NUCLEOTIDE SEQUENCE</scope>
    <source>
        <strain evidence="2">Derf</strain>
        <tissue evidence="2">Whole organism</tissue>
    </source>
</reference>
<name>A0A922I3F2_DERFA</name>
<feature type="region of interest" description="Disordered" evidence="1">
    <location>
        <begin position="18"/>
        <end position="37"/>
    </location>
</feature>
<protein>
    <submittedName>
        <fullName evidence="2">Uncharacterized protein</fullName>
    </submittedName>
</protein>
<accession>A0A922I3F2</accession>
<comment type="caution">
    <text evidence="2">The sequence shown here is derived from an EMBL/GenBank/DDBJ whole genome shotgun (WGS) entry which is preliminary data.</text>
</comment>